<evidence type="ECO:0000313" key="1">
    <source>
        <dbReference type="EMBL" id="MPN27976.1"/>
    </source>
</evidence>
<comment type="caution">
    <text evidence="1">The sequence shown here is derived from an EMBL/GenBank/DDBJ whole genome shotgun (WGS) entry which is preliminary data.</text>
</comment>
<organism evidence="1">
    <name type="scientific">bioreactor metagenome</name>
    <dbReference type="NCBI Taxonomy" id="1076179"/>
    <lineage>
        <taxon>unclassified sequences</taxon>
        <taxon>metagenomes</taxon>
        <taxon>ecological metagenomes</taxon>
    </lineage>
</organism>
<proteinExistence type="predicted"/>
<accession>A0A645GP66</accession>
<dbReference type="EMBL" id="VSSQ01078059">
    <property type="protein sequence ID" value="MPN27976.1"/>
    <property type="molecule type" value="Genomic_DNA"/>
</dbReference>
<reference evidence="1" key="1">
    <citation type="submission" date="2019-08" db="EMBL/GenBank/DDBJ databases">
        <authorList>
            <person name="Kucharzyk K."/>
            <person name="Murdoch R.W."/>
            <person name="Higgins S."/>
            <person name="Loffler F."/>
        </authorList>
    </citation>
    <scope>NUCLEOTIDE SEQUENCE</scope>
</reference>
<protein>
    <submittedName>
        <fullName evidence="1">Uncharacterized protein</fullName>
    </submittedName>
</protein>
<sequence>MEAFQQLLLRKGVAVEELLHLFLAGFGHGFAKLLVEILHHLRLVGGNGDFFPASVGL</sequence>
<dbReference type="AlphaFoldDB" id="A0A645GP66"/>
<gene>
    <name evidence="1" type="ORF">SDC9_175410</name>
</gene>
<name>A0A645GP66_9ZZZZ</name>